<evidence type="ECO:0000313" key="2">
    <source>
        <dbReference type="Proteomes" id="UP000703269"/>
    </source>
</evidence>
<dbReference type="OrthoDB" id="2754196at2759"/>
<evidence type="ECO:0008006" key="3">
    <source>
        <dbReference type="Google" id="ProtNLM"/>
    </source>
</evidence>
<comment type="caution">
    <text evidence="1">The sequence shown here is derived from an EMBL/GenBank/DDBJ whole genome shotgun (WGS) entry which is preliminary data.</text>
</comment>
<proteinExistence type="predicted"/>
<organism evidence="1 2">
    <name type="scientific">Phanerochaete sordida</name>
    <dbReference type="NCBI Taxonomy" id="48140"/>
    <lineage>
        <taxon>Eukaryota</taxon>
        <taxon>Fungi</taxon>
        <taxon>Dikarya</taxon>
        <taxon>Basidiomycota</taxon>
        <taxon>Agaricomycotina</taxon>
        <taxon>Agaricomycetes</taxon>
        <taxon>Polyporales</taxon>
        <taxon>Phanerochaetaceae</taxon>
        <taxon>Phanerochaete</taxon>
    </lineage>
</organism>
<dbReference type="EMBL" id="BPQB01000091">
    <property type="protein sequence ID" value="GJE98614.1"/>
    <property type="molecule type" value="Genomic_DNA"/>
</dbReference>
<sequence length="541" mass="59420">MAMSTAGRSPMATLPTELLAGIFGHAAQDAHEIYIRSLKHELLPADPRLPRPYCWIRITHVCSLWRAIALSTPALWTNISLIDTDPTYKILQRTRSLNITVTFRLPAKSPAPGGLPWEQVDKRMHLYSWLLLAETRRITAVTAPAMLGDFSSDVVGEATQLRSLVILAPDLGRISSAPGAYAFPALEHLEYRAAGSISPVPLLCATLRTLVVQPMWENAVDPYTAYMLGVRKLVRALRGMPRLEALDVSIADSRNVPPVPEIKHEPVPAARLHTVRLIGVAPACAHFLQHVALPPDARLDIESVVRNIQPDMAPRPVPHAIAAVLQGPPSTLSAPCAAFSIESADGGGYVLRGWRRADARYAAGAADVVLRCGMRKADADLVVLLRVFALHGVEHVRIVCRHLGLFGPYAGFDQLARGARLRSIVLDGVKADLAVYLLPTTTAADVALENVKFKPSGPEDAKQWEDERAPRPEAIVPERPNTMRELAQLLAASTAEERAIRRLKLTRVQNVRAEDVEGLREHVAEVNWDRVESMNLTYDRN</sequence>
<accession>A0A9P3GSJ8</accession>
<keyword evidence="2" id="KW-1185">Reference proteome</keyword>
<dbReference type="Proteomes" id="UP000703269">
    <property type="component" value="Unassembled WGS sequence"/>
</dbReference>
<dbReference type="Gene3D" id="1.20.1280.50">
    <property type="match status" value="1"/>
</dbReference>
<name>A0A9P3GSJ8_9APHY</name>
<reference evidence="1 2" key="1">
    <citation type="submission" date="2021-08" db="EMBL/GenBank/DDBJ databases">
        <title>Draft Genome Sequence of Phanerochaete sordida strain YK-624.</title>
        <authorList>
            <person name="Mori T."/>
            <person name="Dohra H."/>
            <person name="Suzuki T."/>
            <person name="Kawagishi H."/>
            <person name="Hirai H."/>
        </authorList>
    </citation>
    <scope>NUCLEOTIDE SEQUENCE [LARGE SCALE GENOMIC DNA]</scope>
    <source>
        <strain evidence="1 2">YK-624</strain>
    </source>
</reference>
<gene>
    <name evidence="1" type="ORF">PsYK624_148480</name>
</gene>
<dbReference type="AlphaFoldDB" id="A0A9P3GSJ8"/>
<evidence type="ECO:0000313" key="1">
    <source>
        <dbReference type="EMBL" id="GJE98614.1"/>
    </source>
</evidence>
<protein>
    <recommendedName>
        <fullName evidence="3">F-box domain-containing protein</fullName>
    </recommendedName>
</protein>